<comment type="caution">
    <text evidence="2">The sequence shown here is derived from an EMBL/GenBank/DDBJ whole genome shotgun (WGS) entry which is preliminary data.</text>
</comment>
<dbReference type="Proteomes" id="UP000245412">
    <property type="component" value="Unassembled WGS sequence"/>
</dbReference>
<dbReference type="SMART" id="SM00987">
    <property type="entry name" value="UreE_C"/>
    <property type="match status" value="1"/>
</dbReference>
<dbReference type="InterPro" id="IPR036895">
    <property type="entry name" value="Uracil-DNA_glycosylase-like_sf"/>
</dbReference>
<dbReference type="Gene3D" id="3.40.470.10">
    <property type="entry name" value="Uracil-DNA glycosylase-like domain"/>
    <property type="match status" value="1"/>
</dbReference>
<evidence type="ECO:0000313" key="2">
    <source>
        <dbReference type="EMBL" id="PWJ72732.1"/>
    </source>
</evidence>
<name>A0AB73SZ76_9FIRM</name>
<feature type="domain" description="Uracil-DNA glycosylase-like" evidence="1">
    <location>
        <begin position="12"/>
        <end position="162"/>
    </location>
</feature>
<organism evidence="2 3">
    <name type="scientific">Murimonas intestini</name>
    <dbReference type="NCBI Taxonomy" id="1337051"/>
    <lineage>
        <taxon>Bacteria</taxon>
        <taxon>Bacillati</taxon>
        <taxon>Bacillota</taxon>
        <taxon>Clostridia</taxon>
        <taxon>Lachnospirales</taxon>
        <taxon>Lachnospiraceae</taxon>
        <taxon>Murimonas</taxon>
    </lineage>
</organism>
<dbReference type="InterPro" id="IPR026353">
    <property type="entry name" value="Hypoxan-DNA_Glyclase"/>
</dbReference>
<dbReference type="Pfam" id="PF03167">
    <property type="entry name" value="UDG"/>
    <property type="match status" value="1"/>
</dbReference>
<evidence type="ECO:0000259" key="1">
    <source>
        <dbReference type="SMART" id="SM00986"/>
    </source>
</evidence>
<dbReference type="CDD" id="cd10032">
    <property type="entry name" value="UDG-F6_HDG"/>
    <property type="match status" value="1"/>
</dbReference>
<evidence type="ECO:0000313" key="3">
    <source>
        <dbReference type="Proteomes" id="UP000245412"/>
    </source>
</evidence>
<reference evidence="2 3" key="1">
    <citation type="submission" date="2018-05" db="EMBL/GenBank/DDBJ databases">
        <authorList>
            <person name="Goeker M."/>
            <person name="Huntemann M."/>
            <person name="Clum A."/>
            <person name="Pillay M."/>
            <person name="Palaniappan K."/>
            <person name="Varghese N."/>
            <person name="Mikhailova N."/>
            <person name="Stamatis D."/>
            <person name="Reddy T."/>
            <person name="Daum C."/>
            <person name="Shapiro N."/>
            <person name="Ivanova N."/>
            <person name="Kyrpides N."/>
            <person name="Woyke T."/>
        </authorList>
    </citation>
    <scope>NUCLEOTIDE SEQUENCE [LARGE SCALE GENOMIC DNA]</scope>
    <source>
        <strain evidence="2 3">DSM 26524</strain>
    </source>
</reference>
<gene>
    <name evidence="2" type="ORF">C7383_11646</name>
</gene>
<keyword evidence="3" id="KW-1185">Reference proteome</keyword>
<dbReference type="EMBL" id="QGGY01000016">
    <property type="protein sequence ID" value="PWJ72732.1"/>
    <property type="molecule type" value="Genomic_DNA"/>
</dbReference>
<dbReference type="SUPFAM" id="SSF52141">
    <property type="entry name" value="Uracil-DNA glycosylase-like"/>
    <property type="match status" value="1"/>
</dbReference>
<dbReference type="NCBIfam" id="TIGR04274">
    <property type="entry name" value="hypoxanDNAglyco"/>
    <property type="match status" value="1"/>
</dbReference>
<protein>
    <submittedName>
        <fullName evidence="2">G/U mismatch-specific uracil-DNA glycosylase</fullName>
    </submittedName>
</protein>
<proteinExistence type="predicted"/>
<dbReference type="InterPro" id="IPR005122">
    <property type="entry name" value="Uracil-DNA_glycosylase-like"/>
</dbReference>
<sequence>MGEYEHLHHTFEPVFDGKSRILILGTFPSVKSRENEFYYGHPQNRFWKVLAAVTGADTPVGTEEKIRFLKDSKISIWDVIDSCDIIGSSDSSIRNVVPADLSVILEKADIRQIYANGGKAWQLYQKYLLPAAGRSCIKLPSTSPANAAFSLERLKEEWSVIKEHLEENDMPGSFRIQP</sequence>
<dbReference type="AlphaFoldDB" id="A0AB73SZ76"/>
<accession>A0AB73SZ76</accession>
<dbReference type="RefSeq" id="WP_109748202.1">
    <property type="nucleotide sequence ID" value="NZ_JANKBI010000016.1"/>
</dbReference>
<dbReference type="SMART" id="SM00986">
    <property type="entry name" value="UDG"/>
    <property type="match status" value="1"/>
</dbReference>